<dbReference type="Proteomes" id="UP000237481">
    <property type="component" value="Unassembled WGS sequence"/>
</dbReference>
<protein>
    <submittedName>
        <fullName evidence="2">Uncharacterized protein</fullName>
    </submittedName>
</protein>
<evidence type="ECO:0000256" key="1">
    <source>
        <dbReference type="SAM" id="MobiDB-lite"/>
    </source>
</evidence>
<evidence type="ECO:0000313" key="3">
    <source>
        <dbReference type="Proteomes" id="UP000237481"/>
    </source>
</evidence>
<proteinExistence type="predicted"/>
<comment type="caution">
    <text evidence="2">The sequence shown here is derived from an EMBL/GenBank/DDBJ whole genome shotgun (WGS) entry which is preliminary data.</text>
</comment>
<reference evidence="2 3" key="1">
    <citation type="submission" date="2018-01" db="EMBL/GenBank/DDBJ databases">
        <title>Harnessing the power of phylogenomics to disentangle the directionality and signatures of interkingdom host jumping in the parasitic fungal genus Tolypocladium.</title>
        <authorList>
            <person name="Quandt C.A."/>
            <person name="Patterson W."/>
            <person name="Spatafora J.W."/>
        </authorList>
    </citation>
    <scope>NUCLEOTIDE SEQUENCE [LARGE SCALE GENOMIC DNA]</scope>
    <source>
        <strain evidence="2 3">NRBC 100945</strain>
    </source>
</reference>
<dbReference type="AlphaFoldDB" id="A0A2S4L0X5"/>
<gene>
    <name evidence="2" type="ORF">TPAR_03719</name>
</gene>
<accession>A0A2S4L0X5</accession>
<feature type="non-terminal residue" evidence="2">
    <location>
        <position position="254"/>
    </location>
</feature>
<evidence type="ECO:0000313" key="2">
    <source>
        <dbReference type="EMBL" id="POR36102.1"/>
    </source>
</evidence>
<name>A0A2S4L0X5_9HYPO</name>
<feature type="compositionally biased region" description="Basic residues" evidence="1">
    <location>
        <begin position="237"/>
        <end position="248"/>
    </location>
</feature>
<keyword evidence="3" id="KW-1185">Reference proteome</keyword>
<feature type="region of interest" description="Disordered" evidence="1">
    <location>
        <begin position="227"/>
        <end position="254"/>
    </location>
</feature>
<sequence length="254" mass="28903">MARHSFLSQPSCLLPSQLPKSSFIRSRFTPPILPVRVAFERPQSVHHLFYPLPDLAFHSTQQGHHLAFLSLQVHKRVNHPGICLEVDRREDGMQPLDVRDEVVDVYEQRVKWFGEGGLSEKQSMNQRAQVESVSNGQGLGIMSRLLVARRPSPLIRRIPLMHKHILILILAIRPIPGCGMLCRRHCPEATTVSSIAPHVVACQPRAERFPHALNNFRLEVGFRLSQEKDGSTGCRPRAPHRRRPRRPPLPKQNS</sequence>
<dbReference type="EMBL" id="PKSG01000362">
    <property type="protein sequence ID" value="POR36102.1"/>
    <property type="molecule type" value="Genomic_DNA"/>
</dbReference>
<organism evidence="2 3">
    <name type="scientific">Tolypocladium paradoxum</name>
    <dbReference type="NCBI Taxonomy" id="94208"/>
    <lineage>
        <taxon>Eukaryota</taxon>
        <taxon>Fungi</taxon>
        <taxon>Dikarya</taxon>
        <taxon>Ascomycota</taxon>
        <taxon>Pezizomycotina</taxon>
        <taxon>Sordariomycetes</taxon>
        <taxon>Hypocreomycetidae</taxon>
        <taxon>Hypocreales</taxon>
        <taxon>Ophiocordycipitaceae</taxon>
        <taxon>Tolypocladium</taxon>
    </lineage>
</organism>